<dbReference type="InterPro" id="IPR012001">
    <property type="entry name" value="Thiamin_PyroP_enz_TPP-bd_dom"/>
</dbReference>
<dbReference type="InterPro" id="IPR000399">
    <property type="entry name" value="TPP-bd_CS"/>
</dbReference>
<reference evidence="20 21" key="1">
    <citation type="submission" date="2018-07" db="EMBL/GenBank/DDBJ databases">
        <title>Section-level genome sequencing of Aspergillus section Nigri to investigate inter- and intra-species variation.</title>
        <authorList>
            <consortium name="DOE Joint Genome Institute"/>
            <person name="Vesth T.C."/>
            <person name="Nybo J.L."/>
            <person name="Theobald S."/>
            <person name="Frisvad J.C."/>
            <person name="Larsen T.O."/>
            <person name="Nielsen K.F."/>
            <person name="Hoof J.B."/>
            <person name="Brandl J."/>
            <person name="Salamov A."/>
            <person name="Riley R."/>
            <person name="Gladden J.M."/>
            <person name="Phatale P."/>
            <person name="Nielsen M.T."/>
            <person name="Lyhne E.K."/>
            <person name="Kogle M.E."/>
            <person name="Strasser K."/>
            <person name="McDonnell E."/>
            <person name="Barry K."/>
            <person name="Clum A."/>
            <person name="Chen C."/>
            <person name="Nolan M."/>
            <person name="Sandor L."/>
            <person name="Kuo A."/>
            <person name="Lipzen A."/>
            <person name="Hainaut M."/>
            <person name="Drula E."/>
            <person name="Tsang A."/>
            <person name="Magnuson J.K."/>
            <person name="Henrissat B."/>
            <person name="Wiebenga A."/>
            <person name="Simmons B.A."/>
            <person name="Makela M.R."/>
            <person name="De vries R.P."/>
            <person name="Grigoriev I.V."/>
            <person name="Mortensen U.H."/>
            <person name="Baker S.E."/>
            <person name="Andersen M.R."/>
        </authorList>
    </citation>
    <scope>NUCLEOTIDE SEQUENCE [LARGE SCALE GENOMIC DNA]</scope>
    <source>
        <strain evidence="20 21">ATCC 13157</strain>
    </source>
</reference>
<evidence type="ECO:0000256" key="4">
    <source>
        <dbReference type="ARBA" id="ARBA00007812"/>
    </source>
</evidence>
<dbReference type="PANTHER" id="PTHR43452">
    <property type="entry name" value="PYRUVATE DECARBOXYLASE"/>
    <property type="match status" value="1"/>
</dbReference>
<dbReference type="GO" id="GO:0004022">
    <property type="term" value="F:alcohol dehydrogenase (NAD+) activity"/>
    <property type="evidence" value="ECO:0007669"/>
    <property type="project" value="UniProtKB-EC"/>
</dbReference>
<dbReference type="GO" id="GO:0030976">
    <property type="term" value="F:thiamine pyrophosphate binding"/>
    <property type="evidence" value="ECO:0007669"/>
    <property type="project" value="InterPro"/>
</dbReference>
<dbReference type="Pfam" id="PF00107">
    <property type="entry name" value="ADH_zinc_N"/>
    <property type="match status" value="1"/>
</dbReference>
<dbReference type="FunFam" id="3.40.50.720:FF:000039">
    <property type="entry name" value="Alcohol dehydrogenase AdhP"/>
    <property type="match status" value="1"/>
</dbReference>
<dbReference type="Proteomes" id="UP000254937">
    <property type="component" value="Unassembled WGS sequence"/>
</dbReference>
<keyword evidence="21" id="KW-1185">Reference proteome</keyword>
<keyword evidence="9 17" id="KW-0479">Metal-binding</keyword>
<evidence type="ECO:0000256" key="15">
    <source>
        <dbReference type="ARBA" id="ARBA00023052"/>
    </source>
</evidence>
<evidence type="ECO:0000256" key="14">
    <source>
        <dbReference type="ARBA" id="ARBA00023027"/>
    </source>
</evidence>
<evidence type="ECO:0000256" key="9">
    <source>
        <dbReference type="ARBA" id="ARBA00022723"/>
    </source>
</evidence>
<dbReference type="AlphaFoldDB" id="A0A370PEA0"/>
<protein>
    <recommendedName>
        <fullName evidence="8">Pyruvate decarboxylase</fullName>
        <ecNumber evidence="6">1.1.1.1</ecNumber>
        <ecNumber evidence="7">4.1.1.1</ecNumber>
    </recommendedName>
</protein>
<dbReference type="Gene3D" id="3.90.180.10">
    <property type="entry name" value="Medium-chain alcohol dehydrogenases, catalytic domain"/>
    <property type="match status" value="1"/>
</dbReference>
<dbReference type="PROSITE" id="PS00187">
    <property type="entry name" value="TPP_ENZYMES"/>
    <property type="match status" value="1"/>
</dbReference>
<keyword evidence="11 17" id="KW-0862">Zinc</keyword>
<dbReference type="CDD" id="cd07038">
    <property type="entry name" value="TPP_PYR_PDC_IPDC_like"/>
    <property type="match status" value="1"/>
</dbReference>
<dbReference type="GO" id="GO:0005829">
    <property type="term" value="C:cytosol"/>
    <property type="evidence" value="ECO:0007669"/>
    <property type="project" value="TreeGrafter"/>
</dbReference>
<evidence type="ECO:0000256" key="6">
    <source>
        <dbReference type="ARBA" id="ARBA00013190"/>
    </source>
</evidence>
<dbReference type="InterPro" id="IPR029035">
    <property type="entry name" value="DHS-like_NAD/FAD-binding_dom"/>
</dbReference>
<keyword evidence="15 18" id="KW-0786">Thiamine pyrophosphate</keyword>
<comment type="similarity">
    <text evidence="4 18">Belongs to the TPP enzyme family.</text>
</comment>
<evidence type="ECO:0000256" key="12">
    <source>
        <dbReference type="ARBA" id="ARBA00022842"/>
    </source>
</evidence>
<dbReference type="Pfam" id="PF08240">
    <property type="entry name" value="ADH_N"/>
    <property type="match status" value="1"/>
</dbReference>
<dbReference type="InterPro" id="IPR029061">
    <property type="entry name" value="THDP-binding"/>
</dbReference>
<dbReference type="GO" id="GO:0000287">
    <property type="term" value="F:magnesium ion binding"/>
    <property type="evidence" value="ECO:0007669"/>
    <property type="project" value="InterPro"/>
</dbReference>
<keyword evidence="20" id="KW-0670">Pyruvate</keyword>
<dbReference type="CDD" id="cd08297">
    <property type="entry name" value="CAD3"/>
    <property type="match status" value="1"/>
</dbReference>
<evidence type="ECO:0000256" key="16">
    <source>
        <dbReference type="ARBA" id="ARBA00023239"/>
    </source>
</evidence>
<dbReference type="CDD" id="cd02005">
    <property type="entry name" value="TPP_PDC_IPDC"/>
    <property type="match status" value="1"/>
</dbReference>
<dbReference type="SUPFAM" id="SSF52518">
    <property type="entry name" value="Thiamin diphosphate-binding fold (THDP-binding)"/>
    <property type="match status" value="2"/>
</dbReference>
<dbReference type="InterPro" id="IPR020843">
    <property type="entry name" value="ER"/>
</dbReference>
<dbReference type="SUPFAM" id="SSF51735">
    <property type="entry name" value="NAD(P)-binding Rossmann-fold domains"/>
    <property type="match status" value="1"/>
</dbReference>
<evidence type="ECO:0000256" key="3">
    <source>
        <dbReference type="ARBA" id="ARBA00001964"/>
    </source>
</evidence>
<dbReference type="Gene3D" id="3.40.50.1220">
    <property type="entry name" value="TPP-binding domain"/>
    <property type="match status" value="1"/>
</dbReference>
<evidence type="ECO:0000256" key="17">
    <source>
        <dbReference type="RuleBase" id="RU361277"/>
    </source>
</evidence>
<evidence type="ECO:0000256" key="1">
    <source>
        <dbReference type="ARBA" id="ARBA00001041"/>
    </source>
</evidence>
<dbReference type="PANTHER" id="PTHR43452:SF1">
    <property type="entry name" value="PYRUVATE DECARBOXYLASE C186.09-RELATED"/>
    <property type="match status" value="1"/>
</dbReference>
<evidence type="ECO:0000256" key="8">
    <source>
        <dbReference type="ARBA" id="ARBA00014422"/>
    </source>
</evidence>
<dbReference type="Gene3D" id="3.40.50.720">
    <property type="entry name" value="NAD(P)-binding Rossmann-like Domain"/>
    <property type="match status" value="1"/>
</dbReference>
<dbReference type="EC" id="4.1.1.1" evidence="7"/>
<evidence type="ECO:0000313" key="20">
    <source>
        <dbReference type="EMBL" id="RDK40234.1"/>
    </source>
</evidence>
<dbReference type="FunFam" id="3.40.50.970:FF:000024">
    <property type="entry name" value="Pyruvate decarboxylase isozyme"/>
    <property type="match status" value="1"/>
</dbReference>
<evidence type="ECO:0000256" key="10">
    <source>
        <dbReference type="ARBA" id="ARBA00022793"/>
    </source>
</evidence>
<dbReference type="SUPFAM" id="SSF52467">
    <property type="entry name" value="DHS-like NAD/FAD-binding domain"/>
    <property type="match status" value="1"/>
</dbReference>
<proteinExistence type="inferred from homology"/>
<evidence type="ECO:0000256" key="5">
    <source>
        <dbReference type="ARBA" id="ARBA00008072"/>
    </source>
</evidence>
<dbReference type="Pfam" id="PF02775">
    <property type="entry name" value="TPP_enzyme_C"/>
    <property type="match status" value="1"/>
</dbReference>
<keyword evidence="13" id="KW-0560">Oxidoreductase</keyword>
<keyword evidence="14" id="KW-0520">NAD</keyword>
<evidence type="ECO:0000313" key="21">
    <source>
        <dbReference type="Proteomes" id="UP000254937"/>
    </source>
</evidence>
<dbReference type="InterPro" id="IPR013149">
    <property type="entry name" value="ADH-like_C"/>
</dbReference>
<gene>
    <name evidence="20" type="ORF">M752DRAFT_295421</name>
</gene>
<keyword evidence="12" id="KW-0460">Magnesium</keyword>
<dbReference type="InterPro" id="IPR011032">
    <property type="entry name" value="GroES-like_sf"/>
</dbReference>
<dbReference type="InterPro" id="IPR012110">
    <property type="entry name" value="PDC/IPDC-like"/>
</dbReference>
<evidence type="ECO:0000256" key="7">
    <source>
        <dbReference type="ARBA" id="ARBA00013202"/>
    </source>
</evidence>
<dbReference type="Gene3D" id="3.40.50.970">
    <property type="match status" value="2"/>
</dbReference>
<dbReference type="FunFam" id="3.90.180.10:FF:000002">
    <property type="entry name" value="Alcohol dehydrogenase AdhP"/>
    <property type="match status" value="1"/>
</dbReference>
<evidence type="ECO:0000259" key="19">
    <source>
        <dbReference type="SMART" id="SM00829"/>
    </source>
</evidence>
<dbReference type="InterPro" id="IPR013154">
    <property type="entry name" value="ADH-like_N"/>
</dbReference>
<evidence type="ECO:0000256" key="2">
    <source>
        <dbReference type="ARBA" id="ARBA00001947"/>
    </source>
</evidence>
<dbReference type="Pfam" id="PF02776">
    <property type="entry name" value="TPP_enzyme_N"/>
    <property type="match status" value="1"/>
</dbReference>
<dbReference type="InterPro" id="IPR047213">
    <property type="entry name" value="TPP_PYR_PDC_IPDC-like"/>
</dbReference>
<dbReference type="GO" id="GO:0000949">
    <property type="term" value="P:aromatic amino acid family catabolic process to alcohol via Ehrlich pathway"/>
    <property type="evidence" value="ECO:0007669"/>
    <property type="project" value="TreeGrafter"/>
</dbReference>
<keyword evidence="10" id="KW-0210">Decarboxylase</keyword>
<evidence type="ECO:0000256" key="13">
    <source>
        <dbReference type="ARBA" id="ARBA00023002"/>
    </source>
</evidence>
<accession>A0A370PEA0</accession>
<dbReference type="GO" id="GO:0004737">
    <property type="term" value="F:pyruvate decarboxylase activity"/>
    <property type="evidence" value="ECO:0007669"/>
    <property type="project" value="UniProtKB-EC"/>
</dbReference>
<dbReference type="InterPro" id="IPR012000">
    <property type="entry name" value="Thiamin_PyroP_enz_cen_dom"/>
</dbReference>
<dbReference type="InterPro" id="IPR047214">
    <property type="entry name" value="TPP_PDC_IPDC"/>
</dbReference>
<comment type="similarity">
    <text evidence="5 17">Belongs to the zinc-containing alcohol dehydrogenase family.</text>
</comment>
<comment type="catalytic activity">
    <reaction evidence="1">
        <text>a 2-oxocarboxylate + H(+) = an aldehyde + CO2</text>
        <dbReference type="Rhea" id="RHEA:11628"/>
        <dbReference type="ChEBI" id="CHEBI:15378"/>
        <dbReference type="ChEBI" id="CHEBI:16526"/>
        <dbReference type="ChEBI" id="CHEBI:17478"/>
        <dbReference type="ChEBI" id="CHEBI:35179"/>
        <dbReference type="EC" id="4.1.1.1"/>
    </reaction>
</comment>
<evidence type="ECO:0000256" key="11">
    <source>
        <dbReference type="ARBA" id="ARBA00022833"/>
    </source>
</evidence>
<sequence length="963" mass="105067">MSPAISGALEVPAFQRAYVSKSHGDGLEFATIKVPTYSADEILVKIMFSGVCHTDFHAWKGHWPVKPKDNLVGGHEGAGIVVALGEDVTDISIGDRVGVQWVNRTCGACEFCSRDSQPLCPHIQLSGYTVDGTFQQYCVCKAENAVRIPPDIPLDQAAPILCAGLTVYKALKECSLKPGELVAIAGAGGGLGTLACQFAKACGYRVLAISAGESKRKMCIKNLGVDCFVDYKASSNLIEEVKGITEGGPNAVIVVSSTTKPFDEAIHYVRPRGTIVAVGLPPGCMNADIFTIVLRNITIKGSYVGNRYETEAALEIASRSGIIAPYKLLDARELPKVYERMDKGGMEGRAVLRISGDEVISSPVSPTPQLQPQFRPDEFNVGTRLAYRLEELGVTDYFAVPGDFNLGLLDEILKNRSIRMIGCCTELNAGYAADGYARSSPGKVAVVFITFMVGGLSLINAIAGAYSEGLRVVVISGCPPQKTFRDERLVHHTLGTKNKDQVLRMFKEVTALSVRITSEHEPAEALDNAIRCCLEASRPVYIEIPTDIAQEPCESPGSLLINISRRFEMSHALNVVDAIIKCWNAVKKPVLLVGAHARQALLPDMLVSLIDKLGCPVLVQPDAKSLVPEDHHHFLGTFWSSASEQKCHKTFKASDLWIMVGCRWTDYHTLGCLDMEKETHRILDLQDGFVTTPSGESFAGIPLNELINVITQSDIHHKEITIPNGVVQTTKVKRATIETSSLSLSSILSGIQDMIKSENSVIADTGDSWFNAQMIKLPWGADYQMQMVYGSIGWSLPATLGYQLGRPDQRTILMIGDGSFRMTCQELSTMISLRLNPIIFVFNNLGYAIETAIHDGPYNYYTNWNYASFANSLCSPFHAVYNNPYFDHNIAENCSNPPMFSAQIKTTADLMIALKRAEREPKKLAFLECCIDPSDISSSLRRFGLAVGAGGKEGENGYTDNNS</sequence>
<dbReference type="InterPro" id="IPR011766">
    <property type="entry name" value="TPP_enzyme_TPP-bd"/>
</dbReference>
<dbReference type="Pfam" id="PF00205">
    <property type="entry name" value="TPP_enzyme_M"/>
    <property type="match status" value="1"/>
</dbReference>
<dbReference type="PROSITE" id="PS00059">
    <property type="entry name" value="ADH_ZINC"/>
    <property type="match status" value="1"/>
</dbReference>
<dbReference type="InterPro" id="IPR036291">
    <property type="entry name" value="NAD(P)-bd_dom_sf"/>
</dbReference>
<dbReference type="InterPro" id="IPR002328">
    <property type="entry name" value="ADH_Zn_CS"/>
</dbReference>
<keyword evidence="16" id="KW-0456">Lyase</keyword>
<feature type="domain" description="Enoyl reductase (ER)" evidence="19">
    <location>
        <begin position="24"/>
        <end position="352"/>
    </location>
</feature>
<evidence type="ECO:0000256" key="18">
    <source>
        <dbReference type="RuleBase" id="RU362132"/>
    </source>
</evidence>
<comment type="cofactor">
    <cofactor evidence="2 17">
        <name>Zn(2+)</name>
        <dbReference type="ChEBI" id="CHEBI:29105"/>
    </cofactor>
</comment>
<dbReference type="SMART" id="SM00829">
    <property type="entry name" value="PKS_ER"/>
    <property type="match status" value="1"/>
</dbReference>
<dbReference type="SUPFAM" id="SSF50129">
    <property type="entry name" value="GroES-like"/>
    <property type="match status" value="1"/>
</dbReference>
<dbReference type="EC" id="1.1.1.1" evidence="6"/>
<dbReference type="EMBL" id="KZ851858">
    <property type="protein sequence ID" value="RDK40234.1"/>
    <property type="molecule type" value="Genomic_DNA"/>
</dbReference>
<name>A0A370PEA0_ASPPH</name>
<dbReference type="GO" id="GO:0008270">
    <property type="term" value="F:zinc ion binding"/>
    <property type="evidence" value="ECO:0007669"/>
    <property type="project" value="InterPro"/>
</dbReference>
<organism evidence="20 21">
    <name type="scientific">Aspergillus phoenicis ATCC 13157</name>
    <dbReference type="NCBI Taxonomy" id="1353007"/>
    <lineage>
        <taxon>Eukaryota</taxon>
        <taxon>Fungi</taxon>
        <taxon>Dikarya</taxon>
        <taxon>Ascomycota</taxon>
        <taxon>Pezizomycotina</taxon>
        <taxon>Eurotiomycetes</taxon>
        <taxon>Eurotiomycetidae</taxon>
        <taxon>Eurotiales</taxon>
        <taxon>Aspergillaceae</taxon>
        <taxon>Aspergillus</taxon>
    </lineage>
</organism>
<comment type="cofactor">
    <cofactor evidence="3">
        <name>thiamine diphosphate</name>
        <dbReference type="ChEBI" id="CHEBI:58937"/>
    </cofactor>
</comment>